<feature type="compositionally biased region" description="Polar residues" evidence="1">
    <location>
        <begin position="338"/>
        <end position="347"/>
    </location>
</feature>
<dbReference type="InterPro" id="IPR053234">
    <property type="entry name" value="RPM1_Interactor"/>
</dbReference>
<feature type="compositionally biased region" description="Polar residues" evidence="1">
    <location>
        <begin position="247"/>
        <end position="267"/>
    </location>
</feature>
<evidence type="ECO:0000313" key="2">
    <source>
        <dbReference type="EMBL" id="CAK9201884.1"/>
    </source>
</evidence>
<proteinExistence type="predicted"/>
<feature type="region of interest" description="Disordered" evidence="1">
    <location>
        <begin position="247"/>
        <end position="291"/>
    </location>
</feature>
<feature type="region of interest" description="Disordered" evidence="1">
    <location>
        <begin position="186"/>
        <end position="212"/>
    </location>
</feature>
<feature type="compositionally biased region" description="Polar residues" evidence="1">
    <location>
        <begin position="201"/>
        <end position="212"/>
    </location>
</feature>
<feature type="region of interest" description="Disordered" evidence="1">
    <location>
        <begin position="331"/>
        <end position="351"/>
    </location>
</feature>
<accession>A0ABP0TPM0</accession>
<organism evidence="2 3">
    <name type="scientific">Sphagnum troendelagicum</name>
    <dbReference type="NCBI Taxonomy" id="128251"/>
    <lineage>
        <taxon>Eukaryota</taxon>
        <taxon>Viridiplantae</taxon>
        <taxon>Streptophyta</taxon>
        <taxon>Embryophyta</taxon>
        <taxon>Bryophyta</taxon>
        <taxon>Sphagnophytina</taxon>
        <taxon>Sphagnopsida</taxon>
        <taxon>Sphagnales</taxon>
        <taxon>Sphagnaceae</taxon>
        <taxon>Sphagnum</taxon>
    </lineage>
</organism>
<dbReference type="PANTHER" id="PTHR33443">
    <property type="entry name" value="ZGC:112980"/>
    <property type="match status" value="1"/>
</dbReference>
<evidence type="ECO:0008006" key="4">
    <source>
        <dbReference type="Google" id="ProtNLM"/>
    </source>
</evidence>
<dbReference type="EMBL" id="OZ019905">
    <property type="protein sequence ID" value="CAK9201884.1"/>
    <property type="molecule type" value="Genomic_DNA"/>
</dbReference>
<sequence length="525" mass="56947">MGSAATLLYLSSSSEDDDDDHASVQALCNSNLKRSRSWQMVDVDDDLMIVERPAELKVRSSRDRVRSVRSSVVVVDDDDCCIVDNDPDASATGSAVAVGADFDSDELVMTGETGPVACRDFPHARHLCVHFPFKTSLHVKYCTQCHCYVCDKQAPCFEWGDGNQWSDHCHASDKDAKWIALRKLTKSLPPPQPRPPPPMSTMVTSTGLGSLWATSGDRSQTATIAAPVVPTFSDGVNQNQVNVSVAPQPSILPSATSRRLPATLSSSEGRKRRSPQERRTRGKGSHSKFTESLHAAVKASQVYSNEGFQEYSYLTRSYSMPVGRYAGEGLHIPPSLEPSRQSLQGTTVACPPLTPSLAPGLLPSDGFHGNSALESGVPNADSHMVVQRTLGRHYVIGSARIDQQVGNVQIPPLYTSYSPVSSSVTDPYAVPGSGNMDQQFVHHTDTPCFQRPNEPPVNLGNIDILARPPQGWTVDAASSFEEFHSGLGMLHGTVDEGQEASVSLQDVLEQLGSDELWTDFPDVRF</sequence>
<dbReference type="Proteomes" id="UP001497512">
    <property type="component" value="Chromosome 13"/>
</dbReference>
<name>A0ABP0TPM0_9BRYO</name>
<dbReference type="PANTHER" id="PTHR33443:SF30">
    <property type="entry name" value="SARCOSINE DEHYDROGENASE-2C PROTEIN"/>
    <property type="match status" value="1"/>
</dbReference>
<evidence type="ECO:0000313" key="3">
    <source>
        <dbReference type="Proteomes" id="UP001497512"/>
    </source>
</evidence>
<protein>
    <recommendedName>
        <fullName evidence="4">RPM1 interacting protein 13</fullName>
    </recommendedName>
</protein>
<reference evidence="2" key="1">
    <citation type="submission" date="2024-02" db="EMBL/GenBank/DDBJ databases">
        <authorList>
            <consortium name="ELIXIR-Norway"/>
            <consortium name="Elixir Norway"/>
        </authorList>
    </citation>
    <scope>NUCLEOTIDE SEQUENCE</scope>
</reference>
<feature type="compositionally biased region" description="Pro residues" evidence="1">
    <location>
        <begin position="188"/>
        <end position="199"/>
    </location>
</feature>
<gene>
    <name evidence="2" type="ORF">CSSPTR1EN2_LOCUS6130</name>
</gene>
<keyword evidence="3" id="KW-1185">Reference proteome</keyword>
<evidence type="ECO:0000256" key="1">
    <source>
        <dbReference type="SAM" id="MobiDB-lite"/>
    </source>
</evidence>